<dbReference type="GO" id="GO:0046872">
    <property type="term" value="F:metal ion binding"/>
    <property type="evidence" value="ECO:0007669"/>
    <property type="project" value="UniProtKB-KW"/>
</dbReference>
<dbReference type="InterPro" id="IPR017927">
    <property type="entry name" value="FAD-bd_FR_type"/>
</dbReference>
<dbReference type="EMBL" id="SXFB01000013">
    <property type="protein sequence ID" value="NFV27315.1"/>
    <property type="molecule type" value="Genomic_DNA"/>
</dbReference>
<dbReference type="Gene3D" id="2.40.30.10">
    <property type="entry name" value="Translation factors"/>
    <property type="match status" value="1"/>
</dbReference>
<dbReference type="GO" id="GO:0051537">
    <property type="term" value="F:2 iron, 2 sulfur cluster binding"/>
    <property type="evidence" value="ECO:0007669"/>
    <property type="project" value="UniProtKB-KW"/>
</dbReference>
<dbReference type="InterPro" id="IPR001433">
    <property type="entry name" value="OxRdtase_FAD/NAD-bd"/>
</dbReference>
<dbReference type="Pfam" id="PF00970">
    <property type="entry name" value="FAD_binding_6"/>
    <property type="match status" value="1"/>
</dbReference>
<dbReference type="SUPFAM" id="SSF52343">
    <property type="entry name" value="Ferredoxin reductase-like, C-terminal NADP-linked domain"/>
    <property type="match status" value="1"/>
</dbReference>
<evidence type="ECO:0000256" key="6">
    <source>
        <dbReference type="ARBA" id="ARBA00023002"/>
    </source>
</evidence>
<dbReference type="Proteomes" id="UP000486903">
    <property type="component" value="Unassembled WGS sequence"/>
</dbReference>
<dbReference type="InterPro" id="IPR036010">
    <property type="entry name" value="2Fe-2S_ferredoxin-like_sf"/>
</dbReference>
<dbReference type="RefSeq" id="WP_003374312.1">
    <property type="nucleotide sequence ID" value="NZ_JACBBA010000005.1"/>
</dbReference>
<comment type="cofactor">
    <cofactor evidence="1">
        <name>FAD</name>
        <dbReference type="ChEBI" id="CHEBI:57692"/>
    </cofactor>
</comment>
<keyword evidence="6" id="KW-0560">Oxidoreductase</keyword>
<dbReference type="InterPro" id="IPR050415">
    <property type="entry name" value="MRET"/>
</dbReference>
<proteinExistence type="predicted"/>
<dbReference type="InterPro" id="IPR012675">
    <property type="entry name" value="Beta-grasp_dom_sf"/>
</dbReference>
<comment type="caution">
    <text evidence="9">The sequence shown here is derived from an EMBL/GenBank/DDBJ whole genome shotgun (WGS) entry which is preliminary data.</text>
</comment>
<dbReference type="Pfam" id="PF00111">
    <property type="entry name" value="Fer2"/>
    <property type="match status" value="1"/>
</dbReference>
<keyword evidence="3" id="KW-0001">2Fe-2S</keyword>
<keyword evidence="4" id="KW-0479">Metal-binding</keyword>
<evidence type="ECO:0000256" key="1">
    <source>
        <dbReference type="ARBA" id="ARBA00001974"/>
    </source>
</evidence>
<dbReference type="InterPro" id="IPR001041">
    <property type="entry name" value="2Fe-2S_ferredoxin-type"/>
</dbReference>
<dbReference type="InterPro" id="IPR017938">
    <property type="entry name" value="Riboflavin_synthase-like_b-brl"/>
</dbReference>
<name>A0A6B4JN54_CLOBO</name>
<dbReference type="CDD" id="cd06217">
    <property type="entry name" value="FNR_iron_sulfur_binding_3"/>
    <property type="match status" value="1"/>
</dbReference>
<keyword evidence="8" id="KW-0411">Iron-sulfur</keyword>
<dbReference type="CDD" id="cd00207">
    <property type="entry name" value="fer2"/>
    <property type="match status" value="1"/>
</dbReference>
<dbReference type="PROSITE" id="PS00197">
    <property type="entry name" value="2FE2S_FER_1"/>
    <property type="match status" value="1"/>
</dbReference>
<dbReference type="PANTHER" id="PTHR47354:SF6">
    <property type="entry name" value="NADH OXIDOREDUCTASE HCR"/>
    <property type="match status" value="1"/>
</dbReference>
<dbReference type="InterPro" id="IPR001709">
    <property type="entry name" value="Flavoprot_Pyr_Nucl_cyt_Rdtase"/>
</dbReference>
<evidence type="ECO:0000256" key="5">
    <source>
        <dbReference type="ARBA" id="ARBA00022827"/>
    </source>
</evidence>
<reference evidence="9 10" key="1">
    <citation type="submission" date="2019-04" db="EMBL/GenBank/DDBJ databases">
        <title>Genome sequencing of Clostridium botulinum Groups I-IV and Clostridium butyricum.</title>
        <authorList>
            <person name="Brunt J."/>
            <person name="Van Vliet A.H.M."/>
            <person name="Stringer S.C."/>
            <person name="Carter A.T."/>
            <person name="Peck M.W."/>
        </authorList>
    </citation>
    <scope>NUCLEOTIDE SEQUENCE [LARGE SCALE GENOMIC DNA]</scope>
    <source>
        <strain evidence="9 10">BL81</strain>
    </source>
</reference>
<gene>
    <name evidence="9" type="ORF">FDG31_14270</name>
</gene>
<dbReference type="Pfam" id="PF00175">
    <property type="entry name" value="NAD_binding_1"/>
    <property type="match status" value="1"/>
</dbReference>
<keyword evidence="5" id="KW-0274">FAD</keyword>
<dbReference type="PRINTS" id="PR00371">
    <property type="entry name" value="FPNCR"/>
</dbReference>
<evidence type="ECO:0000256" key="8">
    <source>
        <dbReference type="ARBA" id="ARBA00023014"/>
    </source>
</evidence>
<organism evidence="9 10">
    <name type="scientific">Clostridium botulinum</name>
    <dbReference type="NCBI Taxonomy" id="1491"/>
    <lineage>
        <taxon>Bacteria</taxon>
        <taxon>Bacillati</taxon>
        <taxon>Bacillota</taxon>
        <taxon>Clostridia</taxon>
        <taxon>Eubacteriales</taxon>
        <taxon>Clostridiaceae</taxon>
        <taxon>Clostridium</taxon>
    </lineage>
</organism>
<evidence type="ECO:0000256" key="4">
    <source>
        <dbReference type="ARBA" id="ARBA00022723"/>
    </source>
</evidence>
<evidence type="ECO:0000256" key="3">
    <source>
        <dbReference type="ARBA" id="ARBA00022714"/>
    </source>
</evidence>
<dbReference type="PROSITE" id="PS51085">
    <property type="entry name" value="2FE2S_FER_2"/>
    <property type="match status" value="1"/>
</dbReference>
<dbReference type="GO" id="GO:0016491">
    <property type="term" value="F:oxidoreductase activity"/>
    <property type="evidence" value="ECO:0007669"/>
    <property type="project" value="UniProtKB-KW"/>
</dbReference>
<evidence type="ECO:0000313" key="9">
    <source>
        <dbReference type="EMBL" id="NFV27315.1"/>
    </source>
</evidence>
<dbReference type="PROSITE" id="PS51384">
    <property type="entry name" value="FAD_FR"/>
    <property type="match status" value="1"/>
</dbReference>
<dbReference type="SUPFAM" id="SSF63380">
    <property type="entry name" value="Riboflavin synthase domain-like"/>
    <property type="match status" value="1"/>
</dbReference>
<dbReference type="Gene3D" id="3.10.20.30">
    <property type="match status" value="1"/>
</dbReference>
<dbReference type="InterPro" id="IPR008333">
    <property type="entry name" value="Cbr1-like_FAD-bd_dom"/>
</dbReference>
<protein>
    <submittedName>
        <fullName evidence="9">2Fe-2S iron-sulfur cluster binding domain-containing protein</fullName>
    </submittedName>
</protein>
<keyword evidence="2" id="KW-0285">Flavoprotein</keyword>
<dbReference type="InterPro" id="IPR006058">
    <property type="entry name" value="2Fe2S_fd_BS"/>
</dbReference>
<evidence type="ECO:0000256" key="7">
    <source>
        <dbReference type="ARBA" id="ARBA00023004"/>
    </source>
</evidence>
<sequence>MKDFILEIENINEVMGEIEVLKKNGKNYSVDRGRTEKLIDRLHPKRLDLILSEIIDRTEDSKTFRFVSKNGYLPPFEAGQYINVFAQIHGVRTSRPYSISSSPKQRAYYEITVARIKNGFVSDYFLDKAKVGDNFQSSSPSGEFHYNPVFHGKNLIFLAGGSGITPFISMIKEVLDSGLDRNINLIYGIKNEKSAIFLEELKEFNSRHNNFNLTLVASEPQDDYTGESGFITGDLIKRKVTNINSSGFYICGPQVMYDFCRKELKSLGVKNSKIHQEMFGSRQDIQNEPGWPDDLTGKEEFNICLSDGRSLKGFSGESLLTSLERAGVRVNVCCRSGECSLCRVKLVSGTIFQPRGVLQRYVDEKYGYIHSCKSYPLSDVKIIL</sequence>
<evidence type="ECO:0000256" key="2">
    <source>
        <dbReference type="ARBA" id="ARBA00022630"/>
    </source>
</evidence>
<dbReference type="InterPro" id="IPR039261">
    <property type="entry name" value="FNR_nucleotide-bd"/>
</dbReference>
<keyword evidence="7" id="KW-0408">Iron</keyword>
<dbReference type="PRINTS" id="PR00410">
    <property type="entry name" value="PHEHYDRXLASE"/>
</dbReference>
<dbReference type="SUPFAM" id="SSF54292">
    <property type="entry name" value="2Fe-2S ferredoxin-like"/>
    <property type="match status" value="1"/>
</dbReference>
<dbReference type="Gene3D" id="3.40.50.80">
    <property type="entry name" value="Nucleotide-binding domain of ferredoxin-NADP reductase (FNR) module"/>
    <property type="match status" value="1"/>
</dbReference>
<dbReference type="PANTHER" id="PTHR47354">
    <property type="entry name" value="NADH OXIDOREDUCTASE HCR"/>
    <property type="match status" value="1"/>
</dbReference>
<evidence type="ECO:0000313" key="10">
    <source>
        <dbReference type="Proteomes" id="UP000486903"/>
    </source>
</evidence>
<accession>A0A6B4JN54</accession>
<dbReference type="AlphaFoldDB" id="A0A6B4JN54"/>